<dbReference type="Proteomes" id="UP000242146">
    <property type="component" value="Unassembled WGS sequence"/>
</dbReference>
<feature type="compositionally biased region" description="Polar residues" evidence="5">
    <location>
        <begin position="615"/>
        <end position="631"/>
    </location>
</feature>
<evidence type="ECO:0000256" key="6">
    <source>
        <dbReference type="SAM" id="Phobius"/>
    </source>
</evidence>
<dbReference type="OrthoDB" id="288203at2759"/>
<feature type="transmembrane region" description="Helical" evidence="6">
    <location>
        <begin position="81"/>
        <end position="97"/>
    </location>
</feature>
<feature type="transmembrane region" description="Helical" evidence="6">
    <location>
        <begin position="342"/>
        <end position="359"/>
    </location>
</feature>
<dbReference type="Pfam" id="PF00916">
    <property type="entry name" value="Sulfate_transp"/>
    <property type="match status" value="2"/>
</dbReference>
<evidence type="ECO:0000313" key="9">
    <source>
        <dbReference type="Proteomes" id="UP000242146"/>
    </source>
</evidence>
<comment type="caution">
    <text evidence="8">The sequence shown here is derived from an EMBL/GenBank/DDBJ whole genome shotgun (WGS) entry which is preliminary data.</text>
</comment>
<feature type="transmembrane region" description="Helical" evidence="6">
    <location>
        <begin position="192"/>
        <end position="214"/>
    </location>
</feature>
<evidence type="ECO:0000259" key="7">
    <source>
        <dbReference type="PROSITE" id="PS50801"/>
    </source>
</evidence>
<dbReference type="PROSITE" id="PS50801">
    <property type="entry name" value="STAS"/>
    <property type="match status" value="1"/>
</dbReference>
<feature type="transmembrane region" description="Helical" evidence="6">
    <location>
        <begin position="104"/>
        <end position="124"/>
    </location>
</feature>
<dbReference type="InterPro" id="IPR018045">
    <property type="entry name" value="S04_transporter_CS"/>
</dbReference>
<evidence type="ECO:0000256" key="1">
    <source>
        <dbReference type="ARBA" id="ARBA00004141"/>
    </source>
</evidence>
<dbReference type="CDD" id="cd07042">
    <property type="entry name" value="STAS_SulP_like_sulfate_transporter"/>
    <property type="match status" value="1"/>
</dbReference>
<feature type="transmembrane region" description="Helical" evidence="6">
    <location>
        <begin position="285"/>
        <end position="306"/>
    </location>
</feature>
<comment type="subcellular location">
    <subcellularLocation>
        <location evidence="1">Membrane</location>
        <topology evidence="1">Multi-pass membrane protein</topology>
    </subcellularLocation>
</comment>
<feature type="domain" description="STAS" evidence="7">
    <location>
        <begin position="473"/>
        <end position="606"/>
    </location>
</feature>
<feature type="transmembrane region" description="Helical" evidence="6">
    <location>
        <begin position="160"/>
        <end position="180"/>
    </location>
</feature>
<feature type="transmembrane region" description="Helical" evidence="6">
    <location>
        <begin position="49"/>
        <end position="69"/>
    </location>
</feature>
<evidence type="ECO:0000256" key="2">
    <source>
        <dbReference type="ARBA" id="ARBA00022692"/>
    </source>
</evidence>
<evidence type="ECO:0000256" key="5">
    <source>
        <dbReference type="SAM" id="MobiDB-lite"/>
    </source>
</evidence>
<dbReference type="InterPro" id="IPR036513">
    <property type="entry name" value="STAS_dom_sf"/>
</dbReference>
<organism evidence="8 9">
    <name type="scientific">Hesseltinella vesiculosa</name>
    <dbReference type="NCBI Taxonomy" id="101127"/>
    <lineage>
        <taxon>Eukaryota</taxon>
        <taxon>Fungi</taxon>
        <taxon>Fungi incertae sedis</taxon>
        <taxon>Mucoromycota</taxon>
        <taxon>Mucoromycotina</taxon>
        <taxon>Mucoromycetes</taxon>
        <taxon>Mucorales</taxon>
        <taxon>Cunninghamellaceae</taxon>
        <taxon>Hesseltinella</taxon>
    </lineage>
</organism>
<name>A0A1X2GD00_9FUNG</name>
<feature type="transmembrane region" description="Helical" evidence="6">
    <location>
        <begin position="318"/>
        <end position="336"/>
    </location>
</feature>
<dbReference type="SUPFAM" id="SSF52091">
    <property type="entry name" value="SpoIIaa-like"/>
    <property type="match status" value="1"/>
</dbReference>
<sequence>MPPITVDYTPNTLKSKWRHSRQHFPWLMRTYVASFFPVRKWIHHYNLSWFLQDLIAGVTVGIVLVPQGMAYAKLANLDPQFGLYSSFAGVILYCLFGTSKDISIGLICPAIAGYMTGSAITISLGQLPKLFGLSHVDSHQSPYRIVIEFFSNLSQTKLDAAFGLTALLLLYVIKYGCQYLGKRVDGRKERALFYIEIMRNGFIVILGTLVSFGINYGQETSLISIIRDVPAGFVAMGVPQVDTRILSASSNITPSIIIIMILEHVSVAKSFGRIYDYAIEPNQEIFAIGVSNVVGSFFGGAPATGAFSRTAIMARSGVATPAAGIFSGAVVVLALYALTPAFYYIPDAVLAAVVIHAVVDLVSKPKYLKRLLNTSMLEFLVWLAGVVVTICVDVPTGIYVAVGTSMLIMLGRLARPPVKLLARVPMEDAMTSAQKKIKTQHTDETTVLLPDRFLYVDERDANFQTQCKPLPSGLLVFRLDEPLIYPNGEYVAETILANIKTRTNDGSSIVAPIADDLSLKKKKETMPWNKACQKDLHHHHQRLHLPILKALVLDFASVNRLDSTALQCLENLKNNVEAYAGQSVEWHFTGLQHHPQVRRDLVNFGFGGTTMHSVTHESLSSPSCSRTSQSEVQEDQLSIEKTDFPATSLDQSSIESVVISGMPQDAYQFFHWDVDTAVSFITSRWHQEA</sequence>
<keyword evidence="9" id="KW-1185">Reference proteome</keyword>
<evidence type="ECO:0000256" key="4">
    <source>
        <dbReference type="ARBA" id="ARBA00023136"/>
    </source>
</evidence>
<dbReference type="Gene3D" id="3.30.750.24">
    <property type="entry name" value="STAS domain"/>
    <property type="match status" value="1"/>
</dbReference>
<dbReference type="PROSITE" id="PS01130">
    <property type="entry name" value="SLC26A"/>
    <property type="match status" value="1"/>
</dbReference>
<accession>A0A1X2GD00</accession>
<dbReference type="EMBL" id="MCGT01000022">
    <property type="protein sequence ID" value="ORX50911.1"/>
    <property type="molecule type" value="Genomic_DNA"/>
</dbReference>
<evidence type="ECO:0000313" key="8">
    <source>
        <dbReference type="EMBL" id="ORX50911.1"/>
    </source>
</evidence>
<dbReference type="GO" id="GO:0016020">
    <property type="term" value="C:membrane"/>
    <property type="evidence" value="ECO:0007669"/>
    <property type="project" value="UniProtKB-SubCell"/>
</dbReference>
<keyword evidence="3 6" id="KW-1133">Transmembrane helix</keyword>
<gene>
    <name evidence="8" type="ORF">DM01DRAFT_1384645</name>
</gene>
<dbReference type="InterPro" id="IPR002645">
    <property type="entry name" value="STAS_dom"/>
</dbReference>
<dbReference type="GO" id="GO:0008271">
    <property type="term" value="F:secondary active sulfate transmembrane transporter activity"/>
    <property type="evidence" value="ECO:0007669"/>
    <property type="project" value="InterPro"/>
</dbReference>
<keyword evidence="4 6" id="KW-0472">Membrane</keyword>
<reference evidence="8 9" key="1">
    <citation type="submission" date="2016-07" db="EMBL/GenBank/DDBJ databases">
        <title>Pervasive Adenine N6-methylation of Active Genes in Fungi.</title>
        <authorList>
            <consortium name="DOE Joint Genome Institute"/>
            <person name="Mondo S.J."/>
            <person name="Dannebaum R.O."/>
            <person name="Kuo R.C."/>
            <person name="Labutti K."/>
            <person name="Haridas S."/>
            <person name="Kuo A."/>
            <person name="Salamov A."/>
            <person name="Ahrendt S.R."/>
            <person name="Lipzen A."/>
            <person name="Sullivan W."/>
            <person name="Andreopoulos W.B."/>
            <person name="Clum A."/>
            <person name="Lindquist E."/>
            <person name="Daum C."/>
            <person name="Ramamoorthy G.K."/>
            <person name="Gryganskyi A."/>
            <person name="Culley D."/>
            <person name="Magnuson J.K."/>
            <person name="James T.Y."/>
            <person name="O'Malley M.A."/>
            <person name="Stajich J.E."/>
            <person name="Spatafora J.W."/>
            <person name="Visel A."/>
            <person name="Grigoriev I.V."/>
        </authorList>
    </citation>
    <scope>NUCLEOTIDE SEQUENCE [LARGE SCALE GENOMIC DNA]</scope>
    <source>
        <strain evidence="8 9">NRRL 3301</strain>
    </source>
</reference>
<proteinExistence type="predicted"/>
<evidence type="ECO:0000256" key="3">
    <source>
        <dbReference type="ARBA" id="ARBA00022989"/>
    </source>
</evidence>
<keyword evidence="2 6" id="KW-0812">Transmembrane</keyword>
<feature type="region of interest" description="Disordered" evidence="5">
    <location>
        <begin position="615"/>
        <end position="636"/>
    </location>
</feature>
<protein>
    <recommendedName>
        <fullName evidence="7">STAS domain-containing protein</fullName>
    </recommendedName>
</protein>
<dbReference type="InterPro" id="IPR001902">
    <property type="entry name" value="SLC26A/SulP_fam"/>
</dbReference>
<dbReference type="STRING" id="101127.A0A1X2GD00"/>
<dbReference type="Pfam" id="PF01740">
    <property type="entry name" value="STAS"/>
    <property type="match status" value="1"/>
</dbReference>
<dbReference type="AlphaFoldDB" id="A0A1X2GD00"/>
<dbReference type="PANTHER" id="PTHR11814">
    <property type="entry name" value="SULFATE TRANSPORTER"/>
    <property type="match status" value="1"/>
</dbReference>
<dbReference type="InterPro" id="IPR011547">
    <property type="entry name" value="SLC26A/SulP_dom"/>
</dbReference>